<dbReference type="SUPFAM" id="SSF55874">
    <property type="entry name" value="ATPase domain of HSP90 chaperone/DNA topoisomerase II/histidine kinase"/>
    <property type="match status" value="1"/>
</dbReference>
<feature type="domain" description="PAC" evidence="15">
    <location>
        <begin position="711"/>
        <end position="762"/>
    </location>
</feature>
<dbReference type="InterPro" id="IPR005467">
    <property type="entry name" value="His_kinase_dom"/>
</dbReference>
<keyword evidence="9 12" id="KW-1133">Transmembrane helix</keyword>
<dbReference type="Gene3D" id="3.30.450.20">
    <property type="entry name" value="PAS domain"/>
    <property type="match status" value="1"/>
</dbReference>
<keyword evidence="10" id="KW-0902">Two-component regulatory system</keyword>
<dbReference type="EMBL" id="BLAB01000001">
    <property type="protein sequence ID" value="GER93420.1"/>
    <property type="molecule type" value="Genomic_DNA"/>
</dbReference>
<keyword evidence="11 12" id="KW-0472">Membrane</keyword>
<evidence type="ECO:0000256" key="9">
    <source>
        <dbReference type="ARBA" id="ARBA00022989"/>
    </source>
</evidence>
<evidence type="ECO:0000259" key="13">
    <source>
        <dbReference type="PROSITE" id="PS50109"/>
    </source>
</evidence>
<protein>
    <recommendedName>
        <fullName evidence="17">Histidine kinase</fullName>
    </recommendedName>
</protein>
<feature type="transmembrane region" description="Helical" evidence="12">
    <location>
        <begin position="434"/>
        <end position="456"/>
    </location>
</feature>
<feature type="transmembrane region" description="Helical" evidence="12">
    <location>
        <begin position="185"/>
        <end position="212"/>
    </location>
</feature>
<dbReference type="PROSITE" id="PS50109">
    <property type="entry name" value="HIS_KIN"/>
    <property type="match status" value="1"/>
</dbReference>
<dbReference type="SUPFAM" id="SSF55785">
    <property type="entry name" value="PYP-like sensor domain (PAS domain)"/>
    <property type="match status" value="1"/>
</dbReference>
<feature type="transmembrane region" description="Helical" evidence="12">
    <location>
        <begin position="325"/>
        <end position="349"/>
    </location>
</feature>
<comment type="similarity">
    <text evidence="2">Belongs to the sodium:solute symporter (SSF) (TC 2.A.21) family.</text>
</comment>
<evidence type="ECO:0000256" key="3">
    <source>
        <dbReference type="ARBA" id="ARBA00022553"/>
    </source>
</evidence>
<feature type="domain" description="Histidine kinase" evidence="13">
    <location>
        <begin position="775"/>
        <end position="1000"/>
    </location>
</feature>
<dbReference type="Pfam" id="PF02518">
    <property type="entry name" value="HATPase_c"/>
    <property type="match status" value="1"/>
</dbReference>
<evidence type="ECO:0000256" key="6">
    <source>
        <dbReference type="ARBA" id="ARBA00022741"/>
    </source>
</evidence>
<dbReference type="Gene3D" id="1.10.287.130">
    <property type="match status" value="1"/>
</dbReference>
<evidence type="ECO:0000256" key="8">
    <source>
        <dbReference type="ARBA" id="ARBA00022840"/>
    </source>
</evidence>
<dbReference type="GO" id="GO:0006355">
    <property type="term" value="P:regulation of DNA-templated transcription"/>
    <property type="evidence" value="ECO:0007669"/>
    <property type="project" value="InterPro"/>
</dbReference>
<dbReference type="Gene3D" id="1.20.1730.10">
    <property type="entry name" value="Sodium/glucose cotransporter"/>
    <property type="match status" value="1"/>
</dbReference>
<dbReference type="InterPro" id="IPR035965">
    <property type="entry name" value="PAS-like_dom_sf"/>
</dbReference>
<sequence length="1000" mass="110846">MFASYNLFFIVLCYLLLLFAVAYYAEKKEKAGKSIVNNPYIYSLSLAVYCTSWTFYGSVGKAATSGLSFLTTYLGPTLIAAIWLVVLKKVVKIAKTNRITTISDFIGSRYGKSLSLSAIVTIVAVVGIAPYLGLQIKAIISTFTIISGEAKGSSAAGLFITLILGIFAIMFGARRLDSSERHGGLVFAIAFESIVKLIAFIIVGIFVTYGLFKGFGDIFDKIKDSEYSVLLFLGTETGTDYSEWFALLFLSMMAIMFLPRQFQMAVVENYDESHITKAAWLFPLYLLLMNIFVLPIAFGGLLLGGAGKDADYFVLTLPLNYGKQYLSLLAFIGGFSAATGMIIVEALALSTMVMNSIITPALLNFHNAPKFPIIILNIKRLIILGIIFLGYFFAISIGEFYSLVDMGLKSFEAVTLFAPAFLLGLYWKKGTKAGAITGITVGFVVWFYTLIIPALIKAGIIKNIGLIGSMIDSKMLNPISLFGIKGLGKWGNSLFWSMLFNLMFYIGISIFTKQSKDEEIQSLIFVESYEKAKTLAHSSSYTVSDIEDILAQYLGKHEAKEAIRIFLLKKKRKQDELTSKELFELRNEAEKILSGAIGSSIAAIIFENKLVLTEKERGELSQSIKHITENLRLSRQELADANRELSYLKEFSENIIESAPIGITTVDSLLRVRYWNKEMEIITGIKKSDAFNNSLILLLPWIPGNALLENEPKEIVFQTPSHQIFKINISPFKDPSGYLAGGYIVILEDITEKKKIEEQLFQTSKLASIGKLTAGISHEIGNPLASISSLVQELMLLNLDHTATIQSSITLGKEFDNSEIDFINESLKTINSHIERIARIVRSLGDFARISSTEKTASNISEILDRTINLVKYDKRFKNIHLDIEIGDIPRLIVNPDQIQQVFLNLILNALDAMPEGGRLYIKIKKAGNFIELIFHDTGVGIDESVMDKIFDPFFTTKPFGKGTGLGLSICYGIIREHNGTITAKSKKGEGTTFVIKLPI</sequence>
<dbReference type="PROSITE" id="PS50112">
    <property type="entry name" value="PAS"/>
    <property type="match status" value="1"/>
</dbReference>
<feature type="transmembrane region" description="Helical" evidence="12">
    <location>
        <begin position="114"/>
        <end position="134"/>
    </location>
</feature>
<evidence type="ECO:0000259" key="15">
    <source>
        <dbReference type="PROSITE" id="PS50113"/>
    </source>
</evidence>
<keyword evidence="3" id="KW-0597">Phosphoprotein</keyword>
<dbReference type="InterPro" id="IPR003594">
    <property type="entry name" value="HATPase_dom"/>
</dbReference>
<feature type="transmembrane region" description="Helical" evidence="12">
    <location>
        <begin position="381"/>
        <end position="404"/>
    </location>
</feature>
<dbReference type="InterPro" id="IPR001734">
    <property type="entry name" value="Na/solute_symporter"/>
</dbReference>
<dbReference type="InterPro" id="IPR013767">
    <property type="entry name" value="PAS_fold"/>
</dbReference>
<feature type="domain" description="PAS" evidence="14">
    <location>
        <begin position="648"/>
        <end position="697"/>
    </location>
</feature>
<dbReference type="SMART" id="SM00388">
    <property type="entry name" value="HisKA"/>
    <property type="match status" value="1"/>
</dbReference>
<accession>A0A5J4L3F7</accession>
<keyword evidence="8" id="KW-0067">ATP-binding</keyword>
<comment type="caution">
    <text evidence="16">The sequence shown here is derived from an EMBL/GenBank/DDBJ whole genome shotgun (WGS) entry which is preliminary data.</text>
</comment>
<evidence type="ECO:0000313" key="16">
    <source>
        <dbReference type="EMBL" id="GER93420.1"/>
    </source>
</evidence>
<dbReference type="GO" id="GO:0000155">
    <property type="term" value="F:phosphorelay sensor kinase activity"/>
    <property type="evidence" value="ECO:0007669"/>
    <property type="project" value="InterPro"/>
</dbReference>
<feature type="transmembrane region" description="Helical" evidence="12">
    <location>
        <begin position="37"/>
        <end position="56"/>
    </location>
</feature>
<dbReference type="AlphaFoldDB" id="A0A5J4L3F7"/>
<feature type="transmembrane region" description="Helical" evidence="12">
    <location>
        <begin position="62"/>
        <end position="86"/>
    </location>
</feature>
<feature type="transmembrane region" description="Helical" evidence="12">
    <location>
        <begin position="241"/>
        <end position="258"/>
    </location>
</feature>
<organism evidence="16">
    <name type="scientific">hot springs metagenome</name>
    <dbReference type="NCBI Taxonomy" id="433727"/>
    <lineage>
        <taxon>unclassified sequences</taxon>
        <taxon>metagenomes</taxon>
        <taxon>ecological metagenomes</taxon>
    </lineage>
</organism>
<dbReference type="InterPro" id="IPR004358">
    <property type="entry name" value="Sig_transdc_His_kin-like_C"/>
</dbReference>
<keyword evidence="7" id="KW-0418">Kinase</keyword>
<feature type="transmembrane region" description="Helical" evidence="12">
    <location>
        <begin position="279"/>
        <end position="305"/>
    </location>
</feature>
<evidence type="ECO:0000259" key="14">
    <source>
        <dbReference type="PROSITE" id="PS50112"/>
    </source>
</evidence>
<evidence type="ECO:0000256" key="11">
    <source>
        <dbReference type="ARBA" id="ARBA00023136"/>
    </source>
</evidence>
<dbReference type="SMART" id="SM00091">
    <property type="entry name" value="PAS"/>
    <property type="match status" value="1"/>
</dbReference>
<evidence type="ECO:0000256" key="5">
    <source>
        <dbReference type="ARBA" id="ARBA00022692"/>
    </source>
</evidence>
<dbReference type="InterPro" id="IPR036097">
    <property type="entry name" value="HisK_dim/P_sf"/>
</dbReference>
<dbReference type="PANTHER" id="PTHR43065">
    <property type="entry name" value="SENSOR HISTIDINE KINASE"/>
    <property type="match status" value="1"/>
</dbReference>
<dbReference type="SUPFAM" id="SSF47384">
    <property type="entry name" value="Homodimeric domain of signal transducing histidine kinase"/>
    <property type="match status" value="1"/>
</dbReference>
<feature type="transmembrane region" description="Helical" evidence="12">
    <location>
        <begin position="6"/>
        <end position="25"/>
    </location>
</feature>
<keyword evidence="5 12" id="KW-0812">Transmembrane</keyword>
<evidence type="ECO:0000256" key="7">
    <source>
        <dbReference type="ARBA" id="ARBA00022777"/>
    </source>
</evidence>
<dbReference type="PROSITE" id="PS50113">
    <property type="entry name" value="PAC"/>
    <property type="match status" value="1"/>
</dbReference>
<dbReference type="InterPro" id="IPR038377">
    <property type="entry name" value="Na/Glc_symporter_sf"/>
</dbReference>
<dbReference type="PANTHER" id="PTHR43065:SF10">
    <property type="entry name" value="PEROXIDE STRESS-ACTIVATED HISTIDINE KINASE MAK3"/>
    <property type="match status" value="1"/>
</dbReference>
<dbReference type="PRINTS" id="PR00344">
    <property type="entry name" value="BCTRLSENSOR"/>
</dbReference>
<dbReference type="GO" id="GO:0016020">
    <property type="term" value="C:membrane"/>
    <property type="evidence" value="ECO:0007669"/>
    <property type="project" value="UniProtKB-SubCell"/>
</dbReference>
<keyword evidence="6" id="KW-0547">Nucleotide-binding</keyword>
<dbReference type="SMART" id="SM00387">
    <property type="entry name" value="HATPase_c"/>
    <property type="match status" value="1"/>
</dbReference>
<keyword evidence="4" id="KW-0808">Transferase</keyword>
<dbReference type="InterPro" id="IPR036890">
    <property type="entry name" value="HATPase_C_sf"/>
</dbReference>
<dbReference type="CDD" id="cd00082">
    <property type="entry name" value="HisKA"/>
    <property type="match status" value="1"/>
</dbReference>
<dbReference type="Gene3D" id="3.30.565.10">
    <property type="entry name" value="Histidine kinase-like ATPase, C-terminal domain"/>
    <property type="match status" value="1"/>
</dbReference>
<gene>
    <name evidence="16" type="ORF">A45J_1161</name>
</gene>
<dbReference type="GO" id="GO:0022857">
    <property type="term" value="F:transmembrane transporter activity"/>
    <property type="evidence" value="ECO:0007669"/>
    <property type="project" value="InterPro"/>
</dbReference>
<dbReference type="CDD" id="cd10322">
    <property type="entry name" value="SLC5sbd"/>
    <property type="match status" value="1"/>
</dbReference>
<evidence type="ECO:0008006" key="17">
    <source>
        <dbReference type="Google" id="ProtNLM"/>
    </source>
</evidence>
<dbReference type="GO" id="GO:0005524">
    <property type="term" value="F:ATP binding"/>
    <property type="evidence" value="ECO:0007669"/>
    <property type="project" value="UniProtKB-KW"/>
</dbReference>
<dbReference type="Pfam" id="PF00512">
    <property type="entry name" value="HisKA"/>
    <property type="match status" value="1"/>
</dbReference>
<evidence type="ECO:0000256" key="2">
    <source>
        <dbReference type="ARBA" id="ARBA00006434"/>
    </source>
</evidence>
<dbReference type="PROSITE" id="PS50283">
    <property type="entry name" value="NA_SOLUT_SYMP_3"/>
    <property type="match status" value="1"/>
</dbReference>
<dbReference type="InterPro" id="IPR000700">
    <property type="entry name" value="PAS-assoc_C"/>
</dbReference>
<proteinExistence type="inferred from homology"/>
<dbReference type="InterPro" id="IPR003661">
    <property type="entry name" value="HisK_dim/P_dom"/>
</dbReference>
<evidence type="ECO:0000256" key="12">
    <source>
        <dbReference type="SAM" id="Phobius"/>
    </source>
</evidence>
<feature type="transmembrane region" description="Helical" evidence="12">
    <location>
        <begin position="154"/>
        <end position="173"/>
    </location>
</feature>
<feature type="transmembrane region" description="Helical" evidence="12">
    <location>
        <begin position="410"/>
        <end position="427"/>
    </location>
</feature>
<dbReference type="Pfam" id="PF00989">
    <property type="entry name" value="PAS"/>
    <property type="match status" value="1"/>
</dbReference>
<evidence type="ECO:0000256" key="10">
    <source>
        <dbReference type="ARBA" id="ARBA00023012"/>
    </source>
</evidence>
<name>A0A5J4L3F7_9ZZZZ</name>
<dbReference type="InterPro" id="IPR000014">
    <property type="entry name" value="PAS"/>
</dbReference>
<reference evidence="16" key="1">
    <citation type="submission" date="2019-10" db="EMBL/GenBank/DDBJ databases">
        <title>Metagenomic sequencing of thiosulfate-disproportionating enrichment culture.</title>
        <authorList>
            <person name="Umezawa K."/>
            <person name="Kojima H."/>
            <person name="Fukui M."/>
        </authorList>
    </citation>
    <scope>NUCLEOTIDE SEQUENCE</scope>
    <source>
        <strain evidence="16">45J</strain>
    </source>
</reference>
<evidence type="ECO:0000256" key="1">
    <source>
        <dbReference type="ARBA" id="ARBA00004141"/>
    </source>
</evidence>
<comment type="subcellular location">
    <subcellularLocation>
        <location evidence="1">Membrane</location>
        <topology evidence="1">Multi-pass membrane protein</topology>
    </subcellularLocation>
</comment>
<evidence type="ECO:0000256" key="4">
    <source>
        <dbReference type="ARBA" id="ARBA00022679"/>
    </source>
</evidence>